<reference evidence="1 2" key="1">
    <citation type="submission" date="2022-10" db="EMBL/GenBank/DDBJ databases">
        <title>Sinirhodobacter sp. nov., isolated from ocean surface sediments.</title>
        <authorList>
            <person name="He W."/>
            <person name="Wang L."/>
            <person name="Zhang D.-F."/>
        </authorList>
    </citation>
    <scope>NUCLEOTIDE SEQUENCE [LARGE SCALE GENOMIC DNA]</scope>
    <source>
        <strain evidence="1 2">WL0115</strain>
    </source>
</reference>
<dbReference type="Gene3D" id="3.30.2000.30">
    <property type="match status" value="1"/>
</dbReference>
<organism evidence="1 2">
    <name type="scientific">Sedimentimonas flavescens</name>
    <dbReference type="NCBI Taxonomy" id="2851012"/>
    <lineage>
        <taxon>Bacteria</taxon>
        <taxon>Pseudomonadati</taxon>
        <taxon>Pseudomonadota</taxon>
        <taxon>Alphaproteobacteria</taxon>
        <taxon>Rhodobacterales</taxon>
        <taxon>Rhodobacter group</taxon>
        <taxon>Sedimentimonas</taxon>
    </lineage>
</organism>
<accession>A0ABT2ZVH7</accession>
<keyword evidence="2" id="KW-1185">Reference proteome</keyword>
<name>A0ABT2ZVH7_9RHOB</name>
<protein>
    <submittedName>
        <fullName evidence="1">DUF3168 domain-containing protein</fullName>
    </submittedName>
</protein>
<sequence length="133" mass="14184">MASPSEELQGAIFALLSADAGVTEIVGAAIYDGKPGQYPCVSFGPTSVVPDDADCLTARSETVQLDCWVKDDSRLRMTKRLVDAVKVALHKASASLPTHGLVSMEVTLMQSFMDRDGLTGHGVVQVECEVEEN</sequence>
<gene>
    <name evidence="1" type="ORF">OE699_01975</name>
</gene>
<evidence type="ECO:0000313" key="1">
    <source>
        <dbReference type="EMBL" id="MCV2877607.1"/>
    </source>
</evidence>
<dbReference type="InterPro" id="IPR053745">
    <property type="entry name" value="Viral_Tail_Comp_sf"/>
</dbReference>
<evidence type="ECO:0000313" key="2">
    <source>
        <dbReference type="Proteomes" id="UP001526166"/>
    </source>
</evidence>
<dbReference type="InterPro" id="IPR021508">
    <property type="entry name" value="Gp17-like"/>
</dbReference>
<dbReference type="EMBL" id="JAOWKW010000001">
    <property type="protein sequence ID" value="MCV2877607.1"/>
    <property type="molecule type" value="Genomic_DNA"/>
</dbReference>
<dbReference type="Proteomes" id="UP001526166">
    <property type="component" value="Unassembled WGS sequence"/>
</dbReference>
<dbReference type="Pfam" id="PF11367">
    <property type="entry name" value="Tail_completion_gp17"/>
    <property type="match status" value="1"/>
</dbReference>
<proteinExistence type="predicted"/>
<comment type="caution">
    <text evidence="1">The sequence shown here is derived from an EMBL/GenBank/DDBJ whole genome shotgun (WGS) entry which is preliminary data.</text>
</comment>
<dbReference type="RefSeq" id="WP_263846892.1">
    <property type="nucleotide sequence ID" value="NZ_JAOWKW010000001.1"/>
</dbReference>